<gene>
    <name evidence="2" type="ORF">AVDCRST_MAG57-2650</name>
</gene>
<organism evidence="2">
    <name type="scientific">uncultured Blastococcus sp</name>
    <dbReference type="NCBI Taxonomy" id="217144"/>
    <lineage>
        <taxon>Bacteria</taxon>
        <taxon>Bacillati</taxon>
        <taxon>Actinomycetota</taxon>
        <taxon>Actinomycetes</taxon>
        <taxon>Geodermatophilales</taxon>
        <taxon>Geodermatophilaceae</taxon>
        <taxon>Blastococcus</taxon>
        <taxon>environmental samples</taxon>
    </lineage>
</organism>
<sequence length="113" mass="11691">CSERSTARRPTAGPGSPGPRASHPGDRPRWRPRRCGGRCPAGWRTPNCGSPRARQRSSRPRACAATARSGRPAWQAPWTGPSRGASGAARSSNGAPSSPGSARVGGPARSSPR</sequence>
<feature type="non-terminal residue" evidence="2">
    <location>
        <position position="113"/>
    </location>
</feature>
<feature type="non-terminal residue" evidence="2">
    <location>
        <position position="1"/>
    </location>
</feature>
<feature type="region of interest" description="Disordered" evidence="1">
    <location>
        <begin position="1"/>
        <end position="113"/>
    </location>
</feature>
<reference evidence="2" key="1">
    <citation type="submission" date="2020-02" db="EMBL/GenBank/DDBJ databases">
        <authorList>
            <person name="Meier V. D."/>
        </authorList>
    </citation>
    <scope>NUCLEOTIDE SEQUENCE</scope>
    <source>
        <strain evidence="2">AVDCRST_MAG57</strain>
    </source>
</reference>
<accession>A0A6J4IUS0</accession>
<name>A0A6J4IUS0_9ACTN</name>
<proteinExistence type="predicted"/>
<evidence type="ECO:0000256" key="1">
    <source>
        <dbReference type="SAM" id="MobiDB-lite"/>
    </source>
</evidence>
<feature type="compositionally biased region" description="Low complexity" evidence="1">
    <location>
        <begin position="80"/>
        <end position="102"/>
    </location>
</feature>
<dbReference type="AlphaFoldDB" id="A0A6J4IUS0"/>
<evidence type="ECO:0000313" key="2">
    <source>
        <dbReference type="EMBL" id="CAA9261279.1"/>
    </source>
</evidence>
<protein>
    <submittedName>
        <fullName evidence="2">Transcriptional regulator, WhiB family</fullName>
    </submittedName>
</protein>
<dbReference type="EMBL" id="CADCTI010000220">
    <property type="protein sequence ID" value="CAA9261279.1"/>
    <property type="molecule type" value="Genomic_DNA"/>
</dbReference>